<organism evidence="5 6">
    <name type="scientific">Cyclotella cryptica</name>
    <dbReference type="NCBI Taxonomy" id="29204"/>
    <lineage>
        <taxon>Eukaryota</taxon>
        <taxon>Sar</taxon>
        <taxon>Stramenopiles</taxon>
        <taxon>Ochrophyta</taxon>
        <taxon>Bacillariophyta</taxon>
        <taxon>Coscinodiscophyceae</taxon>
        <taxon>Thalassiosirophycidae</taxon>
        <taxon>Stephanodiscales</taxon>
        <taxon>Stephanodiscaceae</taxon>
        <taxon>Cyclotella</taxon>
    </lineage>
</organism>
<gene>
    <name evidence="5" type="ORF">HJC23_013423</name>
</gene>
<name>A0ABD3P7E0_9STRA</name>
<keyword evidence="1" id="KW-0677">Repeat</keyword>
<dbReference type="SMART" id="SM00248">
    <property type="entry name" value="ANK"/>
    <property type="match status" value="4"/>
</dbReference>
<dbReference type="InterPro" id="IPR002110">
    <property type="entry name" value="Ankyrin_rpt"/>
</dbReference>
<dbReference type="AlphaFoldDB" id="A0ABD3P7E0"/>
<dbReference type="InterPro" id="IPR036770">
    <property type="entry name" value="Ankyrin_rpt-contain_sf"/>
</dbReference>
<dbReference type="PROSITE" id="PS50297">
    <property type="entry name" value="ANK_REP_REGION"/>
    <property type="match status" value="1"/>
</dbReference>
<sequence length="347" mass="38537">MSENDINHHINRLKESFLCAAARGGRIDECASLLDLGAQTEWPPPHNDRTISNREDINREDTPLLAAVRNGHKDVAALLLAHGANPQRCSYRGDTVLHLAAASGDEGLASLFAPNAAVLAMCTNREGMTAVDVAVARGHVGFAEFLNELCEGRIEGEDDISTGVTSEVSLAATVLTRHQSQYDENDCGSVFRVDSCNDDESNSGFHFDEDTDMSSHDYGFAESSHFREEDGEDANQDDNYEDDSENAEHESEDIAKQLQYITRLAHSQSIELYQAKYAMNKTIQERDNLMKQLHNLKCLYGQDSVSSLRTKSLSELTSLQEQFKSSLDLITKTKEELTKSLEEERTL</sequence>
<accession>A0ABD3P7E0</accession>
<keyword evidence="2 3" id="KW-0040">ANK repeat</keyword>
<dbReference type="PANTHER" id="PTHR24171">
    <property type="entry name" value="ANKYRIN REPEAT DOMAIN-CONTAINING PROTEIN 39-RELATED"/>
    <property type="match status" value="1"/>
</dbReference>
<dbReference type="SUPFAM" id="SSF48403">
    <property type="entry name" value="Ankyrin repeat"/>
    <property type="match status" value="1"/>
</dbReference>
<dbReference type="Gene3D" id="1.25.40.20">
    <property type="entry name" value="Ankyrin repeat-containing domain"/>
    <property type="match status" value="1"/>
</dbReference>
<dbReference type="Pfam" id="PF13637">
    <property type="entry name" value="Ank_4"/>
    <property type="match status" value="1"/>
</dbReference>
<comment type="caution">
    <text evidence="5">The sequence shown here is derived from an EMBL/GenBank/DDBJ whole genome shotgun (WGS) entry which is preliminary data.</text>
</comment>
<evidence type="ECO:0000256" key="4">
    <source>
        <dbReference type="SAM" id="MobiDB-lite"/>
    </source>
</evidence>
<dbReference type="Proteomes" id="UP001516023">
    <property type="component" value="Unassembled WGS sequence"/>
</dbReference>
<evidence type="ECO:0000313" key="6">
    <source>
        <dbReference type="Proteomes" id="UP001516023"/>
    </source>
</evidence>
<protein>
    <submittedName>
        <fullName evidence="5">Uncharacterized protein</fullName>
    </submittedName>
</protein>
<reference evidence="5 6" key="1">
    <citation type="journal article" date="2020" name="G3 (Bethesda)">
        <title>Improved Reference Genome for Cyclotella cryptica CCMP332, a Model for Cell Wall Morphogenesis, Salinity Adaptation, and Lipid Production in Diatoms (Bacillariophyta).</title>
        <authorList>
            <person name="Roberts W.R."/>
            <person name="Downey K.M."/>
            <person name="Ruck E.C."/>
            <person name="Traller J.C."/>
            <person name="Alverson A.J."/>
        </authorList>
    </citation>
    <scope>NUCLEOTIDE SEQUENCE [LARGE SCALE GENOMIC DNA]</scope>
    <source>
        <strain evidence="5 6">CCMP332</strain>
    </source>
</reference>
<evidence type="ECO:0000256" key="3">
    <source>
        <dbReference type="PROSITE-ProRule" id="PRU00023"/>
    </source>
</evidence>
<keyword evidence="6" id="KW-1185">Reference proteome</keyword>
<dbReference type="EMBL" id="JABMIG020000262">
    <property type="protein sequence ID" value="KAL3783378.1"/>
    <property type="molecule type" value="Genomic_DNA"/>
</dbReference>
<evidence type="ECO:0000313" key="5">
    <source>
        <dbReference type="EMBL" id="KAL3783378.1"/>
    </source>
</evidence>
<evidence type="ECO:0000256" key="1">
    <source>
        <dbReference type="ARBA" id="ARBA00022737"/>
    </source>
</evidence>
<feature type="repeat" description="ANK" evidence="3">
    <location>
        <begin position="59"/>
        <end position="91"/>
    </location>
</feature>
<proteinExistence type="predicted"/>
<feature type="compositionally biased region" description="Acidic residues" evidence="4">
    <location>
        <begin position="229"/>
        <end position="245"/>
    </location>
</feature>
<evidence type="ECO:0000256" key="2">
    <source>
        <dbReference type="ARBA" id="ARBA00023043"/>
    </source>
</evidence>
<dbReference type="PROSITE" id="PS50088">
    <property type="entry name" value="ANK_REPEAT"/>
    <property type="match status" value="1"/>
</dbReference>
<feature type="region of interest" description="Disordered" evidence="4">
    <location>
        <begin position="223"/>
        <end position="251"/>
    </location>
</feature>